<reference evidence="2 3" key="1">
    <citation type="submission" date="2016-07" db="EMBL/GenBank/DDBJ databases">
        <title>Pervasive Adenine N6-methylation of Active Genes in Fungi.</title>
        <authorList>
            <consortium name="DOE Joint Genome Institute"/>
            <person name="Mondo S.J."/>
            <person name="Dannebaum R.O."/>
            <person name="Kuo R.C."/>
            <person name="Labutti K."/>
            <person name="Haridas S."/>
            <person name="Kuo A."/>
            <person name="Salamov A."/>
            <person name="Ahrendt S.R."/>
            <person name="Lipzen A."/>
            <person name="Sullivan W."/>
            <person name="Andreopoulos W.B."/>
            <person name="Clum A."/>
            <person name="Lindquist E."/>
            <person name="Daum C."/>
            <person name="Ramamoorthy G.K."/>
            <person name="Gryganskyi A."/>
            <person name="Culley D."/>
            <person name="Magnuson J.K."/>
            <person name="James T.Y."/>
            <person name="O'Malley M.A."/>
            <person name="Stajich J.E."/>
            <person name="Spatafora J.W."/>
            <person name="Visel A."/>
            <person name="Grigoriev I.V."/>
        </authorList>
    </citation>
    <scope>NUCLEOTIDE SEQUENCE [LARGE SCALE GENOMIC DNA]</scope>
    <source>
        <strain evidence="2 3">NRRL 1336</strain>
    </source>
</reference>
<organism evidence="2 3">
    <name type="scientific">Absidia repens</name>
    <dbReference type="NCBI Taxonomy" id="90262"/>
    <lineage>
        <taxon>Eukaryota</taxon>
        <taxon>Fungi</taxon>
        <taxon>Fungi incertae sedis</taxon>
        <taxon>Mucoromycota</taxon>
        <taxon>Mucoromycotina</taxon>
        <taxon>Mucoromycetes</taxon>
        <taxon>Mucorales</taxon>
        <taxon>Cunninghamellaceae</taxon>
        <taxon>Absidia</taxon>
    </lineage>
</organism>
<keyword evidence="3" id="KW-1185">Reference proteome</keyword>
<sequence>MTKDMGKPFHFGCRICRMLLCQWSGVFTDLDLFKRSNCLVCTCFWYGMVTYWWAQRFLEWIGDLLVGSTFAGQSDDGFRIGCLFFLFLLGDALYIHIAASNSLV</sequence>
<keyword evidence="1" id="KW-0472">Membrane</keyword>
<name>A0A1X2IR93_9FUNG</name>
<protein>
    <submittedName>
        <fullName evidence="2">Uncharacterized protein</fullName>
    </submittedName>
</protein>
<feature type="transmembrane region" description="Helical" evidence="1">
    <location>
        <begin position="38"/>
        <end position="58"/>
    </location>
</feature>
<dbReference type="Proteomes" id="UP000193560">
    <property type="component" value="Unassembled WGS sequence"/>
</dbReference>
<keyword evidence="1" id="KW-1133">Transmembrane helix</keyword>
<comment type="caution">
    <text evidence="2">The sequence shown here is derived from an EMBL/GenBank/DDBJ whole genome shotgun (WGS) entry which is preliminary data.</text>
</comment>
<gene>
    <name evidence="2" type="ORF">BCR42DRAFT_409535</name>
</gene>
<accession>A0A1X2IR93</accession>
<proteinExistence type="predicted"/>
<feature type="transmembrane region" description="Helical" evidence="1">
    <location>
        <begin position="78"/>
        <end position="99"/>
    </location>
</feature>
<evidence type="ECO:0000256" key="1">
    <source>
        <dbReference type="SAM" id="Phobius"/>
    </source>
</evidence>
<evidence type="ECO:0000313" key="3">
    <source>
        <dbReference type="Proteomes" id="UP000193560"/>
    </source>
</evidence>
<keyword evidence="1" id="KW-0812">Transmembrane</keyword>
<dbReference type="AlphaFoldDB" id="A0A1X2IR93"/>
<evidence type="ECO:0000313" key="2">
    <source>
        <dbReference type="EMBL" id="ORZ20809.1"/>
    </source>
</evidence>
<dbReference type="EMBL" id="MCGE01000006">
    <property type="protein sequence ID" value="ORZ20809.1"/>
    <property type="molecule type" value="Genomic_DNA"/>
</dbReference>